<dbReference type="PANTHER" id="PTHR33608">
    <property type="entry name" value="BLL2464 PROTEIN"/>
    <property type="match status" value="1"/>
</dbReference>
<comment type="caution">
    <text evidence="3">The sequence shown here is derived from an EMBL/GenBank/DDBJ whole genome shotgun (WGS) entry which is preliminary data.</text>
</comment>
<dbReference type="SUPFAM" id="SSF53300">
    <property type="entry name" value="vWA-like"/>
    <property type="match status" value="1"/>
</dbReference>
<protein>
    <submittedName>
        <fullName evidence="3">DUF58 domain-containing protein</fullName>
    </submittedName>
</protein>
<dbReference type="Pfam" id="PF01882">
    <property type="entry name" value="DUF58"/>
    <property type="match status" value="1"/>
</dbReference>
<feature type="domain" description="DUF58" evidence="2">
    <location>
        <begin position="204"/>
        <end position="368"/>
    </location>
</feature>
<reference evidence="3 4" key="1">
    <citation type="submission" date="2024-04" db="EMBL/GenBank/DDBJ databases">
        <title>Novel genus in family Flammeovirgaceae.</title>
        <authorList>
            <person name="Nguyen T.H."/>
            <person name="Vuong T.Q."/>
            <person name="Le H."/>
            <person name="Kim S.-G."/>
        </authorList>
    </citation>
    <scope>NUCLEOTIDE SEQUENCE [LARGE SCALE GENOMIC DNA]</scope>
    <source>
        <strain evidence="3 4">JCM 23209</strain>
    </source>
</reference>
<evidence type="ECO:0000313" key="4">
    <source>
        <dbReference type="Proteomes" id="UP001403385"/>
    </source>
</evidence>
<sequence>MKFIKSFYLHKRLFIALGINIFLFILGFSFSLWFTVAKVYFISLAALFLTDILLLYRLPNGVEAQRISPQKLSNGDENPIYIEVFNAYKFPVQVQIIDELPYQFQIRDMEINGRLASGTSQTYQYSLRPVKRGEYLFGSINTFVSSPLRLAVRRYQLKQETTLPVYPSFLQMRQYELLAISNRLSELGIKKIRRIGHNMEFEQIKEYVEGDDYRSINWPATARKHAFMVNQFQDERSQQVYALIDKGRVMKMPFEGMTLLDYAINASLVISNVAIRKQDKAGLITFNKKVKTVLPASNRNSQMKQILQTLYKEKTAFKESNFEHLYVQVKRQISQRSLLLLFSNFETLSGMERQLKYLKSLSKSHLLVVIFFKNTELHEVIHSYPKTTEELYLKTIAEKLAFEKRQIVKELQRHGIQSILTAPEELTVNTLNKYLELKARGLI</sequence>
<organism evidence="3 4">
    <name type="scientific">Rapidithrix thailandica</name>
    <dbReference type="NCBI Taxonomy" id="413964"/>
    <lineage>
        <taxon>Bacteria</taxon>
        <taxon>Pseudomonadati</taxon>
        <taxon>Bacteroidota</taxon>
        <taxon>Cytophagia</taxon>
        <taxon>Cytophagales</taxon>
        <taxon>Flammeovirgaceae</taxon>
        <taxon>Rapidithrix</taxon>
    </lineage>
</organism>
<feature type="transmembrane region" description="Helical" evidence="1">
    <location>
        <begin position="12"/>
        <end position="33"/>
    </location>
</feature>
<accession>A0AAW9S3D5</accession>
<dbReference type="RefSeq" id="WP_346819707.1">
    <property type="nucleotide sequence ID" value="NZ_JBDKWZ010000001.1"/>
</dbReference>
<dbReference type="Proteomes" id="UP001403385">
    <property type="component" value="Unassembled WGS sequence"/>
</dbReference>
<evidence type="ECO:0000256" key="1">
    <source>
        <dbReference type="SAM" id="Phobius"/>
    </source>
</evidence>
<keyword evidence="1" id="KW-0472">Membrane</keyword>
<name>A0AAW9S3D5_9BACT</name>
<gene>
    <name evidence="3" type="ORF">AAG747_03375</name>
</gene>
<dbReference type="EMBL" id="JBDKWZ010000001">
    <property type="protein sequence ID" value="MEN7546930.1"/>
    <property type="molecule type" value="Genomic_DNA"/>
</dbReference>
<evidence type="ECO:0000313" key="3">
    <source>
        <dbReference type="EMBL" id="MEN7546930.1"/>
    </source>
</evidence>
<keyword evidence="4" id="KW-1185">Reference proteome</keyword>
<dbReference type="InterPro" id="IPR002881">
    <property type="entry name" value="DUF58"/>
</dbReference>
<dbReference type="AlphaFoldDB" id="A0AAW9S3D5"/>
<evidence type="ECO:0000259" key="2">
    <source>
        <dbReference type="Pfam" id="PF01882"/>
    </source>
</evidence>
<proteinExistence type="predicted"/>
<keyword evidence="1" id="KW-0812">Transmembrane</keyword>
<dbReference type="InterPro" id="IPR036465">
    <property type="entry name" value="vWFA_dom_sf"/>
</dbReference>
<dbReference type="PANTHER" id="PTHR33608:SF3">
    <property type="entry name" value="SLR2013 PROTEIN"/>
    <property type="match status" value="1"/>
</dbReference>
<keyword evidence="1" id="KW-1133">Transmembrane helix</keyword>